<dbReference type="AlphaFoldDB" id="W9AZY0"/>
<sequence length="180" mass="19489">MFGEQPYSAVQMATVAAAAGVARGLVNHYFGTKRDLYLEVVRAVMFVPDLDEVHLPSGSLQERIEASVDWLLTVVAAHGRAWLAIGVEGAGGDPEVRHILDEADQKAAERVLDAVGFDGTSEARDTTLAVVRAYGGMVKAAVREWVERGTLTHEQVRTVLIDTLVVLLRHTVTAADRQDA</sequence>
<dbReference type="STRING" id="258533.BN977_05909"/>
<dbReference type="GO" id="GO:0000976">
    <property type="term" value="F:transcription cis-regulatory region binding"/>
    <property type="evidence" value="ECO:0007669"/>
    <property type="project" value="TreeGrafter"/>
</dbReference>
<keyword evidence="7" id="KW-1185">Reference proteome</keyword>
<evidence type="ECO:0000256" key="4">
    <source>
        <dbReference type="PROSITE-ProRule" id="PRU00335"/>
    </source>
</evidence>
<evidence type="ECO:0000256" key="1">
    <source>
        <dbReference type="ARBA" id="ARBA00023015"/>
    </source>
</evidence>
<reference evidence="6" key="2">
    <citation type="submission" date="2014-03" db="EMBL/GenBank/DDBJ databases">
        <authorList>
            <person name="Urmite Genomes"/>
        </authorList>
    </citation>
    <scope>NUCLEOTIDE SEQUENCE</scope>
    <source>
        <strain evidence="6">DSM 44829</strain>
    </source>
</reference>
<dbReference type="eggNOG" id="COG1309">
    <property type="taxonomic scope" value="Bacteria"/>
</dbReference>
<dbReference type="PANTHER" id="PTHR30055:SF234">
    <property type="entry name" value="HTH-TYPE TRANSCRIPTIONAL REGULATOR BETI"/>
    <property type="match status" value="1"/>
</dbReference>
<dbReference type="Gene3D" id="1.10.357.10">
    <property type="entry name" value="Tetracycline Repressor, domain 2"/>
    <property type="match status" value="1"/>
</dbReference>
<dbReference type="InterPro" id="IPR054129">
    <property type="entry name" value="DesT_TetR_C"/>
</dbReference>
<dbReference type="Pfam" id="PF00440">
    <property type="entry name" value="TetR_N"/>
    <property type="match status" value="1"/>
</dbReference>
<dbReference type="SUPFAM" id="SSF46689">
    <property type="entry name" value="Homeodomain-like"/>
    <property type="match status" value="1"/>
</dbReference>
<dbReference type="GO" id="GO:0003700">
    <property type="term" value="F:DNA-binding transcription factor activity"/>
    <property type="evidence" value="ECO:0007669"/>
    <property type="project" value="TreeGrafter"/>
</dbReference>
<keyword evidence="2 4" id="KW-0238">DNA-binding</keyword>
<name>W9AZY0_MYCCO</name>
<dbReference type="Pfam" id="PF21943">
    <property type="entry name" value="TetR_C_46"/>
    <property type="match status" value="1"/>
</dbReference>
<protein>
    <submittedName>
        <fullName evidence="6">Transcriptional regulator</fullName>
    </submittedName>
</protein>
<evidence type="ECO:0000313" key="6">
    <source>
        <dbReference type="EMBL" id="CDO11068.1"/>
    </source>
</evidence>
<evidence type="ECO:0000256" key="3">
    <source>
        <dbReference type="ARBA" id="ARBA00023163"/>
    </source>
</evidence>
<dbReference type="InterPro" id="IPR050109">
    <property type="entry name" value="HTH-type_TetR-like_transc_reg"/>
</dbReference>
<reference evidence="6" key="1">
    <citation type="submission" date="2014-03" db="EMBL/GenBank/DDBJ databases">
        <title>Draft Genome Sequence of Mycobacterium cosmeticum DSM 44829.</title>
        <authorList>
            <person name="Croce O."/>
            <person name="Robert C."/>
            <person name="Raoult D."/>
            <person name="Drancourt M."/>
        </authorList>
    </citation>
    <scope>NUCLEOTIDE SEQUENCE [LARGE SCALE GENOMIC DNA]</scope>
    <source>
        <strain evidence="6">DSM 44829</strain>
    </source>
</reference>
<dbReference type="EMBL" id="CCBB010000003">
    <property type="protein sequence ID" value="CDO11068.1"/>
    <property type="molecule type" value="Genomic_DNA"/>
</dbReference>
<dbReference type="PROSITE" id="PS50977">
    <property type="entry name" value="HTH_TETR_2"/>
    <property type="match status" value="1"/>
</dbReference>
<dbReference type="Proteomes" id="UP000028870">
    <property type="component" value="Unassembled WGS sequence"/>
</dbReference>
<feature type="DNA-binding region" description="H-T-H motif" evidence="4">
    <location>
        <begin position="11"/>
        <end position="30"/>
    </location>
</feature>
<organism evidence="6 7">
    <name type="scientific">Mycolicibacterium cosmeticum</name>
    <dbReference type="NCBI Taxonomy" id="258533"/>
    <lineage>
        <taxon>Bacteria</taxon>
        <taxon>Bacillati</taxon>
        <taxon>Actinomycetota</taxon>
        <taxon>Actinomycetes</taxon>
        <taxon>Mycobacteriales</taxon>
        <taxon>Mycobacteriaceae</taxon>
        <taxon>Mycolicibacterium</taxon>
    </lineage>
</organism>
<evidence type="ECO:0000313" key="7">
    <source>
        <dbReference type="Proteomes" id="UP000028870"/>
    </source>
</evidence>
<keyword evidence="3" id="KW-0804">Transcription</keyword>
<comment type="caution">
    <text evidence="6">The sequence shown here is derived from an EMBL/GenBank/DDBJ whole genome shotgun (WGS) entry which is preliminary data.</text>
</comment>
<keyword evidence="1" id="KW-0805">Transcription regulation</keyword>
<accession>W9AZY0</accession>
<proteinExistence type="predicted"/>
<dbReference type="PANTHER" id="PTHR30055">
    <property type="entry name" value="HTH-TYPE TRANSCRIPTIONAL REGULATOR RUTR"/>
    <property type="match status" value="1"/>
</dbReference>
<dbReference type="InterPro" id="IPR001647">
    <property type="entry name" value="HTH_TetR"/>
</dbReference>
<evidence type="ECO:0000256" key="2">
    <source>
        <dbReference type="ARBA" id="ARBA00023125"/>
    </source>
</evidence>
<dbReference type="InterPro" id="IPR009057">
    <property type="entry name" value="Homeodomain-like_sf"/>
</dbReference>
<feature type="domain" description="HTH tetR-type" evidence="5">
    <location>
        <begin position="1"/>
        <end position="48"/>
    </location>
</feature>
<gene>
    <name evidence="6" type="ORF">BN977_05909</name>
</gene>
<evidence type="ECO:0000259" key="5">
    <source>
        <dbReference type="PROSITE" id="PS50977"/>
    </source>
</evidence>